<proteinExistence type="predicted"/>
<evidence type="ECO:0000313" key="3">
    <source>
        <dbReference type="Proteomes" id="UP000298327"/>
    </source>
</evidence>
<name>A0A4Y9XNV6_9AGAM</name>
<evidence type="ECO:0000313" key="2">
    <source>
        <dbReference type="EMBL" id="TFY50219.1"/>
    </source>
</evidence>
<feature type="region of interest" description="Disordered" evidence="1">
    <location>
        <begin position="92"/>
        <end position="153"/>
    </location>
</feature>
<organism evidence="2 3">
    <name type="scientific">Dentipellis fragilis</name>
    <dbReference type="NCBI Taxonomy" id="205917"/>
    <lineage>
        <taxon>Eukaryota</taxon>
        <taxon>Fungi</taxon>
        <taxon>Dikarya</taxon>
        <taxon>Basidiomycota</taxon>
        <taxon>Agaricomycotina</taxon>
        <taxon>Agaricomycetes</taxon>
        <taxon>Russulales</taxon>
        <taxon>Hericiaceae</taxon>
        <taxon>Dentipellis</taxon>
    </lineage>
</organism>
<feature type="compositionally biased region" description="Polar residues" evidence="1">
    <location>
        <begin position="138"/>
        <end position="153"/>
    </location>
</feature>
<dbReference type="EMBL" id="SEOQ01001939">
    <property type="protein sequence ID" value="TFY50219.1"/>
    <property type="molecule type" value="Genomic_DNA"/>
</dbReference>
<protein>
    <submittedName>
        <fullName evidence="2">Uncharacterized protein</fullName>
    </submittedName>
</protein>
<reference evidence="2 3" key="1">
    <citation type="submission" date="2019-02" db="EMBL/GenBank/DDBJ databases">
        <title>Genome sequencing of the rare red list fungi Dentipellis fragilis.</title>
        <authorList>
            <person name="Buettner E."/>
            <person name="Kellner H."/>
        </authorList>
    </citation>
    <scope>NUCLEOTIDE SEQUENCE [LARGE SCALE GENOMIC DNA]</scope>
    <source>
        <strain evidence="2 3">DSM 105465</strain>
    </source>
</reference>
<gene>
    <name evidence="2" type="ORF">EVG20_g11648</name>
</gene>
<accession>A0A4Y9XNV6</accession>
<dbReference type="Proteomes" id="UP000298327">
    <property type="component" value="Unassembled WGS sequence"/>
</dbReference>
<evidence type="ECO:0000256" key="1">
    <source>
        <dbReference type="SAM" id="MobiDB-lite"/>
    </source>
</evidence>
<dbReference type="AlphaFoldDB" id="A0A4Y9XNV6"/>
<sequence>RHVEGFSDAHAVGLVEYSTIWTVPRGLLSANGGKAILESIGGSEDADGVRRLLGPRYDLIASTVEDDNSVPAPEGVAPALAAVLAHGLTSKRPAQAKTSGTNINGLPAIKAGHGSDRGGLELEGPPAKKRKTSERPAYSSSDVTMLWTSLNPT</sequence>
<comment type="caution">
    <text evidence="2">The sequence shown here is derived from an EMBL/GenBank/DDBJ whole genome shotgun (WGS) entry which is preliminary data.</text>
</comment>
<feature type="non-terminal residue" evidence="2">
    <location>
        <position position="1"/>
    </location>
</feature>
<keyword evidence="3" id="KW-1185">Reference proteome</keyword>